<dbReference type="InterPro" id="IPR012337">
    <property type="entry name" value="RNaseH-like_sf"/>
</dbReference>
<dbReference type="AlphaFoldDB" id="A7B1X2"/>
<evidence type="ECO:0000313" key="2">
    <source>
        <dbReference type="EMBL" id="EDN78244.1"/>
    </source>
</evidence>
<dbReference type="Gene3D" id="3.30.420.10">
    <property type="entry name" value="Ribonuclease H-like superfamily/Ribonuclease H"/>
    <property type="match status" value="1"/>
</dbReference>
<dbReference type="PaxDb" id="411470-RUMGNA_01548"/>
<name>A7B1X2_MEDG7</name>
<sequence>MEKQLIPSLEKGNVVIMDNMRSHHAKIVTELLDKAGISYLYLPPYSPDLNPIEKMWSKMKAILRKNKICVASELPEVVKAALETISMNDCKWWFHACGICVN</sequence>
<dbReference type="InterPro" id="IPR036397">
    <property type="entry name" value="RNaseH_sf"/>
</dbReference>
<gene>
    <name evidence="2" type="ORF">RUMGNA_01548</name>
</gene>
<dbReference type="eggNOG" id="COG3335">
    <property type="taxonomic scope" value="Bacteria"/>
</dbReference>
<dbReference type="PANTHER" id="PTHR46564">
    <property type="entry name" value="TRANSPOSASE"/>
    <property type="match status" value="1"/>
</dbReference>
<dbReference type="InterPro" id="IPR038717">
    <property type="entry name" value="Tc1-like_DDE_dom"/>
</dbReference>
<dbReference type="Proteomes" id="UP000004410">
    <property type="component" value="Unassembled WGS sequence"/>
</dbReference>
<dbReference type="GO" id="GO:0003676">
    <property type="term" value="F:nucleic acid binding"/>
    <property type="evidence" value="ECO:0007669"/>
    <property type="project" value="InterPro"/>
</dbReference>
<accession>A7B1X2</accession>
<dbReference type="EMBL" id="AAYG02000011">
    <property type="protein sequence ID" value="EDN78244.1"/>
    <property type="molecule type" value="Genomic_DNA"/>
</dbReference>
<dbReference type="Pfam" id="PF13358">
    <property type="entry name" value="DDE_3"/>
    <property type="match status" value="1"/>
</dbReference>
<evidence type="ECO:0000313" key="3">
    <source>
        <dbReference type="Proteomes" id="UP000004410"/>
    </source>
</evidence>
<dbReference type="PANTHER" id="PTHR46564:SF1">
    <property type="entry name" value="TRANSPOSASE"/>
    <property type="match status" value="1"/>
</dbReference>
<evidence type="ECO:0000259" key="1">
    <source>
        <dbReference type="Pfam" id="PF13358"/>
    </source>
</evidence>
<dbReference type="SUPFAM" id="SSF53098">
    <property type="entry name" value="Ribonuclease H-like"/>
    <property type="match status" value="1"/>
</dbReference>
<feature type="domain" description="Tc1-like transposase DDE" evidence="1">
    <location>
        <begin position="4"/>
        <end position="67"/>
    </location>
</feature>
<comment type="caution">
    <text evidence="2">The sequence shown here is derived from an EMBL/GenBank/DDBJ whole genome shotgun (WGS) entry which is preliminary data.</text>
</comment>
<reference evidence="2 3" key="1">
    <citation type="submission" date="2007-04" db="EMBL/GenBank/DDBJ databases">
        <authorList>
            <person name="Fulton L."/>
            <person name="Clifton S."/>
            <person name="Fulton B."/>
            <person name="Xu J."/>
            <person name="Minx P."/>
            <person name="Pepin K.H."/>
            <person name="Johnson M."/>
            <person name="Thiruvilangam P."/>
            <person name="Bhonagiri V."/>
            <person name="Nash W.E."/>
            <person name="Mardis E.R."/>
            <person name="Wilson R.K."/>
        </authorList>
    </citation>
    <scope>NUCLEOTIDE SEQUENCE [LARGE SCALE GENOMIC DNA]</scope>
    <source>
        <strain evidence="2 3">ATCC 29149</strain>
    </source>
</reference>
<organism evidence="2 3">
    <name type="scientific">Mediterraneibacter gnavus (strain ATCC 29149 / DSM 114966 / JCM 6515 / VPI C7-9)</name>
    <name type="common">Ruminococcus gnavus</name>
    <dbReference type="NCBI Taxonomy" id="411470"/>
    <lineage>
        <taxon>Bacteria</taxon>
        <taxon>Bacillati</taxon>
        <taxon>Bacillota</taxon>
        <taxon>Clostridia</taxon>
        <taxon>Lachnospirales</taxon>
        <taxon>Lachnospiraceae</taxon>
        <taxon>Mediterraneibacter</taxon>
    </lineage>
</organism>
<protein>
    <recommendedName>
        <fullName evidence="1">Tc1-like transposase DDE domain-containing protein</fullName>
    </recommendedName>
</protein>
<reference evidence="2 3" key="2">
    <citation type="submission" date="2007-06" db="EMBL/GenBank/DDBJ databases">
        <title>Draft genome sequence of Ruminococcus gnavus (ATCC 29149).</title>
        <authorList>
            <person name="Sudarsanam P."/>
            <person name="Ley R."/>
            <person name="Guruge J."/>
            <person name="Turnbaugh P.J."/>
            <person name="Mahowald M."/>
            <person name="Liep D."/>
            <person name="Gordon J."/>
        </authorList>
    </citation>
    <scope>NUCLEOTIDE SEQUENCE [LARGE SCALE GENOMIC DNA]</scope>
    <source>
        <strain evidence="2 3">ATCC 29149</strain>
    </source>
</reference>
<proteinExistence type="predicted"/>